<proteinExistence type="predicted"/>
<feature type="transmembrane region" description="Helical" evidence="6">
    <location>
        <begin position="16"/>
        <end position="36"/>
    </location>
</feature>
<dbReference type="AlphaFoldDB" id="A0A1E5LEV9"/>
<feature type="transmembrane region" description="Helical" evidence="6">
    <location>
        <begin position="305"/>
        <end position="332"/>
    </location>
</feature>
<dbReference type="Proteomes" id="UP000095209">
    <property type="component" value="Unassembled WGS sequence"/>
</dbReference>
<keyword evidence="4 6" id="KW-1133">Transmembrane helix</keyword>
<dbReference type="STRING" id="1305675.BFG57_15075"/>
<dbReference type="InterPro" id="IPR025857">
    <property type="entry name" value="MacB_PCD"/>
</dbReference>
<sequence>MKKLPLKLLRDIKQSIGQFIAIVVVIAVGTFFYTGLNTLSNELSAYTKEYFEEHNLADLNVHYSQITKDELYSMQEIEGINKVEGRYTFDANQTFEGYKATLKIHTIPQNNEINTIAVTSGSIPSGKEEILLDSRYGNEHDYKIGDTVTINNNQGSFDFVISGFGENVEHAFNIEDPSLVLPDHKTYGVAYIDEGRIEEIAGNPYYNEVIVDVEEDYDSNQISKSIEGYSKELPYLYLVNKDRAVSYSAINVTINNNKLMSTVSPLILFMVAAVTIFLTMSRVIDSQRNQIGIMKALGVTDRNILFHYVGYPILVGVVGSIVGWLITAITLVPLLDSVIHQTYSLPNFSLSVSFFTIFPPIVVSVFFGVIACYLSGRNVLKERTAQALRPKPPKKMKKIVIERIPGIWTKLPYGKKLILRNIFLNPKKALASSVGVIVCVILLITAFGFETSMQSIAAQINKVYTYDYKVDYKDELEWDSVKLPTDVDKYFSLSTIPIEFVDFSDEKNATLTVTEKENNLIHFFDEYHNRIALDDTGVLIPKSYADQYNIARGDMIKLKLIAPEMKGQSVAIQVSNISTQYTNPSFYSTPEYMSSLGVDFNPTSLLVEVNNGADKASVLNYLQQDPSVDTVSDKNDVKKSVDNIIKQNNPVFIIFILCAVVLSFGAMFTISSINIYERTRELATLKVLGYQKNKINRIIFVENIMLTTFAVFVALPISHYMYQLVVEALSSTNQQIPNKLGFGTVVLAVLLTFFLTIVSNLLLRRKVTKIDMIESLKSVE</sequence>
<feature type="domain" description="ABC3 transporter permease C-terminal" evidence="7">
    <location>
        <begin position="265"/>
        <end position="375"/>
    </location>
</feature>
<dbReference type="Pfam" id="PF12704">
    <property type="entry name" value="MacB_PCD"/>
    <property type="match status" value="1"/>
</dbReference>
<evidence type="ECO:0000259" key="8">
    <source>
        <dbReference type="Pfam" id="PF12704"/>
    </source>
</evidence>
<feature type="transmembrane region" description="Helical" evidence="6">
    <location>
        <begin position="266"/>
        <end position="284"/>
    </location>
</feature>
<evidence type="ECO:0000313" key="9">
    <source>
        <dbReference type="EMBL" id="OEH92602.1"/>
    </source>
</evidence>
<dbReference type="InterPro" id="IPR003838">
    <property type="entry name" value="ABC3_permease_C"/>
</dbReference>
<evidence type="ECO:0000256" key="5">
    <source>
        <dbReference type="ARBA" id="ARBA00023136"/>
    </source>
</evidence>
<gene>
    <name evidence="9" type="ORF">BFG57_15075</name>
</gene>
<feature type="transmembrane region" description="Helical" evidence="6">
    <location>
        <begin position="697"/>
        <end position="722"/>
    </location>
</feature>
<feature type="transmembrane region" description="Helical" evidence="6">
    <location>
        <begin position="651"/>
        <end position="676"/>
    </location>
</feature>
<evidence type="ECO:0000256" key="2">
    <source>
        <dbReference type="ARBA" id="ARBA00022475"/>
    </source>
</evidence>
<evidence type="ECO:0000256" key="6">
    <source>
        <dbReference type="SAM" id="Phobius"/>
    </source>
</evidence>
<dbReference type="Pfam" id="PF02687">
    <property type="entry name" value="FtsX"/>
    <property type="match status" value="2"/>
</dbReference>
<evidence type="ECO:0000256" key="4">
    <source>
        <dbReference type="ARBA" id="ARBA00022989"/>
    </source>
</evidence>
<dbReference type="RefSeq" id="WP_069717385.1">
    <property type="nucleotide sequence ID" value="NZ_MJEH01000024.1"/>
</dbReference>
<dbReference type="InterPro" id="IPR038766">
    <property type="entry name" value="Membrane_comp_ABC_pdt"/>
</dbReference>
<feature type="domain" description="MacB-like periplasmic core" evidence="8">
    <location>
        <begin position="23"/>
        <end position="227"/>
    </location>
</feature>
<feature type="domain" description="ABC3 transporter permease C-terminal" evidence="7">
    <location>
        <begin position="653"/>
        <end position="771"/>
    </location>
</feature>
<dbReference type="PANTHER" id="PTHR30287:SF1">
    <property type="entry name" value="INNER MEMBRANE PROTEIN"/>
    <property type="match status" value="1"/>
</dbReference>
<accession>A0A1E5LEV9</accession>
<comment type="subcellular location">
    <subcellularLocation>
        <location evidence="1">Cell membrane</location>
        <topology evidence="1">Multi-pass membrane protein</topology>
    </subcellularLocation>
</comment>
<feature type="transmembrane region" description="Helical" evidence="6">
    <location>
        <begin position="352"/>
        <end position="374"/>
    </location>
</feature>
<organism evidence="9 10">
    <name type="scientific">Bacillus solimangrovi</name>
    <dbReference type="NCBI Taxonomy" id="1305675"/>
    <lineage>
        <taxon>Bacteria</taxon>
        <taxon>Bacillati</taxon>
        <taxon>Bacillota</taxon>
        <taxon>Bacilli</taxon>
        <taxon>Bacillales</taxon>
        <taxon>Bacillaceae</taxon>
        <taxon>Bacillus</taxon>
    </lineage>
</organism>
<evidence type="ECO:0000259" key="7">
    <source>
        <dbReference type="Pfam" id="PF02687"/>
    </source>
</evidence>
<protein>
    <submittedName>
        <fullName evidence="9">ABC transporter permease</fullName>
    </submittedName>
</protein>
<keyword evidence="10" id="KW-1185">Reference proteome</keyword>
<dbReference type="PANTHER" id="PTHR30287">
    <property type="entry name" value="MEMBRANE COMPONENT OF PREDICTED ABC SUPERFAMILY METABOLITE UPTAKE TRANSPORTER"/>
    <property type="match status" value="1"/>
</dbReference>
<keyword evidence="2" id="KW-1003">Cell membrane</keyword>
<evidence type="ECO:0000313" key="10">
    <source>
        <dbReference type="Proteomes" id="UP000095209"/>
    </source>
</evidence>
<name>A0A1E5LEV9_9BACI</name>
<evidence type="ECO:0000256" key="1">
    <source>
        <dbReference type="ARBA" id="ARBA00004651"/>
    </source>
</evidence>
<keyword evidence="3 6" id="KW-0812">Transmembrane</keyword>
<dbReference type="EMBL" id="MJEH01000024">
    <property type="protein sequence ID" value="OEH92602.1"/>
    <property type="molecule type" value="Genomic_DNA"/>
</dbReference>
<evidence type="ECO:0000256" key="3">
    <source>
        <dbReference type="ARBA" id="ARBA00022692"/>
    </source>
</evidence>
<dbReference type="GO" id="GO:0005886">
    <property type="term" value="C:plasma membrane"/>
    <property type="evidence" value="ECO:0007669"/>
    <property type="project" value="UniProtKB-SubCell"/>
</dbReference>
<reference evidence="9 10" key="1">
    <citation type="submission" date="2016-08" db="EMBL/GenBank/DDBJ databases">
        <title>Genome of Bacillus solimangrovi GH2-4.</title>
        <authorList>
            <person name="Lim S."/>
            <person name="Kim B.-C."/>
        </authorList>
    </citation>
    <scope>NUCLEOTIDE SEQUENCE [LARGE SCALE GENOMIC DNA]</scope>
    <source>
        <strain evidence="9 10">GH2-4</strain>
    </source>
</reference>
<dbReference type="OrthoDB" id="5137249at2"/>
<feature type="transmembrane region" description="Helical" evidence="6">
    <location>
        <begin position="742"/>
        <end position="763"/>
    </location>
</feature>
<feature type="transmembrane region" description="Helical" evidence="6">
    <location>
        <begin position="429"/>
        <end position="449"/>
    </location>
</feature>
<comment type="caution">
    <text evidence="9">The sequence shown here is derived from an EMBL/GenBank/DDBJ whole genome shotgun (WGS) entry which is preliminary data.</text>
</comment>
<keyword evidence="5 6" id="KW-0472">Membrane</keyword>